<evidence type="ECO:0000256" key="6">
    <source>
        <dbReference type="ARBA" id="ARBA00023012"/>
    </source>
</evidence>
<keyword evidence="9" id="KW-1185">Reference proteome</keyword>
<comment type="subcellular location">
    <subcellularLocation>
        <location evidence="2">Cell membrane</location>
    </subcellularLocation>
</comment>
<dbReference type="InterPro" id="IPR003661">
    <property type="entry name" value="HisK_dim/P_dom"/>
</dbReference>
<proteinExistence type="predicted"/>
<dbReference type="SUPFAM" id="SSF55785">
    <property type="entry name" value="PYP-like sensor domain (PAS domain)"/>
    <property type="match status" value="1"/>
</dbReference>
<dbReference type="Proteomes" id="UP001602245">
    <property type="component" value="Unassembled WGS sequence"/>
</dbReference>
<dbReference type="Pfam" id="PF00512">
    <property type="entry name" value="HisKA"/>
    <property type="match status" value="1"/>
</dbReference>
<name>A0ABW6W9Z8_9ACTN</name>
<dbReference type="PANTHER" id="PTHR43711:SF1">
    <property type="entry name" value="HISTIDINE KINASE 1"/>
    <property type="match status" value="1"/>
</dbReference>
<evidence type="ECO:0000259" key="7">
    <source>
        <dbReference type="SMART" id="SM00388"/>
    </source>
</evidence>
<evidence type="ECO:0000256" key="1">
    <source>
        <dbReference type="ARBA" id="ARBA00000085"/>
    </source>
</evidence>
<protein>
    <recommendedName>
        <fullName evidence="3">histidine kinase</fullName>
        <ecNumber evidence="3">2.7.13.3</ecNumber>
    </recommendedName>
</protein>
<gene>
    <name evidence="8" type="ORF">ACFY35_11895</name>
</gene>
<dbReference type="InterPro" id="IPR050736">
    <property type="entry name" value="Sensor_HK_Regulatory"/>
</dbReference>
<dbReference type="RefSeq" id="WP_020510758.1">
    <property type="nucleotide sequence ID" value="NZ_JBIAZU010000002.1"/>
</dbReference>
<dbReference type="PANTHER" id="PTHR43711">
    <property type="entry name" value="TWO-COMPONENT HISTIDINE KINASE"/>
    <property type="match status" value="1"/>
</dbReference>
<keyword evidence="6" id="KW-0902">Two-component regulatory system</keyword>
<dbReference type="InterPro" id="IPR036097">
    <property type="entry name" value="HisK_dim/P_sf"/>
</dbReference>
<evidence type="ECO:0000256" key="2">
    <source>
        <dbReference type="ARBA" id="ARBA00004236"/>
    </source>
</evidence>
<dbReference type="Gene3D" id="1.10.287.130">
    <property type="match status" value="1"/>
</dbReference>
<dbReference type="SMART" id="SM00388">
    <property type="entry name" value="HisKA"/>
    <property type="match status" value="1"/>
</dbReference>
<comment type="caution">
    <text evidence="8">The sequence shown here is derived from an EMBL/GenBank/DDBJ whole genome shotgun (WGS) entry which is preliminary data.</text>
</comment>
<dbReference type="GO" id="GO:0016301">
    <property type="term" value="F:kinase activity"/>
    <property type="evidence" value="ECO:0007669"/>
    <property type="project" value="UniProtKB-KW"/>
</dbReference>
<comment type="catalytic activity">
    <reaction evidence="1">
        <text>ATP + protein L-histidine = ADP + protein N-phospho-L-histidine.</text>
        <dbReference type="EC" id="2.7.13.3"/>
    </reaction>
</comment>
<keyword evidence="5 8" id="KW-0418">Kinase</keyword>
<evidence type="ECO:0000313" key="9">
    <source>
        <dbReference type="Proteomes" id="UP001602245"/>
    </source>
</evidence>
<evidence type="ECO:0000256" key="5">
    <source>
        <dbReference type="ARBA" id="ARBA00022777"/>
    </source>
</evidence>
<dbReference type="SUPFAM" id="SSF47384">
    <property type="entry name" value="Homodimeric domain of signal transducing histidine kinase"/>
    <property type="match status" value="1"/>
</dbReference>
<organism evidence="8 9">
    <name type="scientific">Paractinoplanes globisporus</name>
    <dbReference type="NCBI Taxonomy" id="113565"/>
    <lineage>
        <taxon>Bacteria</taxon>
        <taxon>Bacillati</taxon>
        <taxon>Actinomycetota</taxon>
        <taxon>Actinomycetes</taxon>
        <taxon>Micromonosporales</taxon>
        <taxon>Micromonosporaceae</taxon>
        <taxon>Paractinoplanes</taxon>
    </lineage>
</organism>
<reference evidence="8 9" key="1">
    <citation type="submission" date="2024-10" db="EMBL/GenBank/DDBJ databases">
        <title>The Natural Products Discovery Center: Release of the First 8490 Sequenced Strains for Exploring Actinobacteria Biosynthetic Diversity.</title>
        <authorList>
            <person name="Kalkreuter E."/>
            <person name="Kautsar S.A."/>
            <person name="Yang D."/>
            <person name="Bader C.D."/>
            <person name="Teijaro C.N."/>
            <person name="Fluegel L."/>
            <person name="Davis C.M."/>
            <person name="Simpson J.R."/>
            <person name="Lauterbach L."/>
            <person name="Steele A.D."/>
            <person name="Gui C."/>
            <person name="Meng S."/>
            <person name="Li G."/>
            <person name="Viehrig K."/>
            <person name="Ye F."/>
            <person name="Su P."/>
            <person name="Kiefer A.F."/>
            <person name="Nichols A."/>
            <person name="Cepeda A.J."/>
            <person name="Yan W."/>
            <person name="Fan B."/>
            <person name="Jiang Y."/>
            <person name="Adhikari A."/>
            <person name="Zheng C.-J."/>
            <person name="Schuster L."/>
            <person name="Cowan T.M."/>
            <person name="Smanski M.J."/>
            <person name="Chevrette M.G."/>
            <person name="De Carvalho L.P.S."/>
            <person name="Shen B."/>
        </authorList>
    </citation>
    <scope>NUCLEOTIDE SEQUENCE [LARGE SCALE GENOMIC DNA]</scope>
    <source>
        <strain evidence="8 9">NPDC000087</strain>
    </source>
</reference>
<feature type="domain" description="Signal transduction histidine kinase dimerisation/phosphoacceptor" evidence="7">
    <location>
        <begin position="131"/>
        <end position="196"/>
    </location>
</feature>
<sequence>MSVLPPVAEALARCVGTGVLIAAGDVVVAVNDEFLGLFDAPAESAAGLGLAELAAREPFRGAAELWAARDQPGRRRRCRLPGDRVVEVRWHPLPSDDGPLVAAVVTDLTAENRVRASLRSHNRALAELVATKTELVSAMLHELRTPLAAGLAMADLLPEETGDPALDEALALIVRNVRRIHAVTAEIATISGIENGSVPLEQKEFDLAELLSSCGFAVAAGPSGVVGDRERLAEVFRRLVAAVRALGGDDTMIAEPRGERWRIALRLPSRQASDRLFTFSESGGNATALMLARAVIGRHGGTVGVQSADGTPYLVVSLPRSARRPG</sequence>
<evidence type="ECO:0000256" key="3">
    <source>
        <dbReference type="ARBA" id="ARBA00012438"/>
    </source>
</evidence>
<dbReference type="EC" id="2.7.13.3" evidence="3"/>
<dbReference type="EMBL" id="JBIAZU010000002">
    <property type="protein sequence ID" value="MFF5290139.1"/>
    <property type="molecule type" value="Genomic_DNA"/>
</dbReference>
<accession>A0ABW6W9Z8</accession>
<dbReference type="InterPro" id="IPR035965">
    <property type="entry name" value="PAS-like_dom_sf"/>
</dbReference>
<evidence type="ECO:0000256" key="4">
    <source>
        <dbReference type="ARBA" id="ARBA00022679"/>
    </source>
</evidence>
<evidence type="ECO:0000313" key="8">
    <source>
        <dbReference type="EMBL" id="MFF5290139.1"/>
    </source>
</evidence>
<keyword evidence="4" id="KW-0808">Transferase</keyword>
<dbReference type="CDD" id="cd00082">
    <property type="entry name" value="HisKA"/>
    <property type="match status" value="1"/>
</dbReference>